<reference evidence="2 3" key="1">
    <citation type="journal article" date="2014" name="Curr. Microbiol.">
        <title>Spirosoma radiotolerans sp. nov., a gamma-radiation-resistant bacterium isolated from gamma ray-irradiated soil.</title>
        <authorList>
            <person name="Lee J.J."/>
            <person name="Srinivasan S."/>
            <person name="Lim S."/>
            <person name="Joe M."/>
            <person name="Im S."/>
            <person name="Bae S.I."/>
            <person name="Park K.R."/>
            <person name="Han J.H."/>
            <person name="Park S.H."/>
            <person name="Joo B.M."/>
            <person name="Park S.J."/>
            <person name="Kim M.K."/>
        </authorList>
    </citation>
    <scope>NUCLEOTIDE SEQUENCE [LARGE SCALE GENOMIC DNA]</scope>
    <source>
        <strain evidence="2 3">DG5A</strain>
    </source>
</reference>
<feature type="region of interest" description="Disordered" evidence="1">
    <location>
        <begin position="223"/>
        <end position="243"/>
    </location>
</feature>
<evidence type="ECO:0000313" key="3">
    <source>
        <dbReference type="Proteomes" id="UP000033054"/>
    </source>
</evidence>
<dbReference type="Proteomes" id="UP000033054">
    <property type="component" value="Chromosome"/>
</dbReference>
<evidence type="ECO:0000256" key="1">
    <source>
        <dbReference type="SAM" id="MobiDB-lite"/>
    </source>
</evidence>
<proteinExistence type="predicted"/>
<dbReference type="PATRIC" id="fig|1379870.5.peg.2366"/>
<dbReference type="EMBL" id="CP010429">
    <property type="protein sequence ID" value="AKD55326.1"/>
    <property type="molecule type" value="Genomic_DNA"/>
</dbReference>
<dbReference type="KEGG" id="srd:SD10_10855"/>
<keyword evidence="3" id="KW-1185">Reference proteome</keyword>
<dbReference type="HOGENOM" id="CLU_1142029_0_0_10"/>
<dbReference type="AlphaFoldDB" id="A0A0E3V7D0"/>
<accession>A0A0E3V7D0</accession>
<sequence length="243" mass="27439">MMRVRNKATGIISNVPKGIVPWGSEVVPNDTPPIIVPVVASMPAVVGAVKKAEVKKPDVAREQVVAREPEPVVTREYVQGIDYPYGFDSYQEFLDRTRIIAEQARDGVVIISGSSVTGRSYKTGRDFHTDGHITENSDIDAGIVDNDLYCNERQVDERGFPVRRTRLGDAELLSGSGMRDKNIQMGIKVWAGFPEDREYIVRPHTPPRERRKPVVIEAERKTIQKELSDRRNDDAWKRSKEKK</sequence>
<organism evidence="2 3">
    <name type="scientific">Spirosoma radiotolerans</name>
    <dbReference type="NCBI Taxonomy" id="1379870"/>
    <lineage>
        <taxon>Bacteria</taxon>
        <taxon>Pseudomonadati</taxon>
        <taxon>Bacteroidota</taxon>
        <taxon>Cytophagia</taxon>
        <taxon>Cytophagales</taxon>
        <taxon>Cytophagaceae</taxon>
        <taxon>Spirosoma</taxon>
    </lineage>
</organism>
<name>A0A0E3V7D0_9BACT</name>
<protein>
    <submittedName>
        <fullName evidence="2">Uncharacterized protein</fullName>
    </submittedName>
</protein>
<evidence type="ECO:0000313" key="2">
    <source>
        <dbReference type="EMBL" id="AKD55326.1"/>
    </source>
</evidence>
<gene>
    <name evidence="2" type="ORF">SD10_10855</name>
</gene>